<dbReference type="EMBL" id="QZKI01000104">
    <property type="protein sequence ID" value="RJP67408.1"/>
    <property type="molecule type" value="Genomic_DNA"/>
</dbReference>
<sequence>MREPKHPDPEKQKIIEEAVRSGQGHVFRWWHEMGEQGKERLLKQLQAIAFRELGELYNQWKGAATPVSEQKIEPAEIISIPKTQEEISKAQRAVHRGEEAIRAGKIAAFVVAGGQATRLGIEAPKGTLKITPVREKTIFEHHSEKILALSARHKTRIPLYVMTSETNDGATREFFELNRYFGLDPSDVFVFKQEMMPALDFKGKLVLDAKDHIFTSPNGHGGSITSLKRAGALADMQARGIEYIFYFQVDNVLIKMADPLFLGHHIERGAEMSAKVAPKRDPEEKVGVVCRVGNATTVIEYSDLPDDYKYARNPDGSLTFSAGNLAIHVLSVDFVERLNTEKHSLPFHIAEKIIPFLDDNGSLVKPKKKNGLKFEKFVFDALSRARATSILEVDRDEEFAPIKNETGEDSPDTARDLMMRLSAKWLEKAGARVPRDSNGRVKGMLEISPLFALDAAMLKAKLPADFEVRFPLYLGPE</sequence>
<evidence type="ECO:0000256" key="3">
    <source>
        <dbReference type="ARBA" id="ARBA00022695"/>
    </source>
</evidence>
<dbReference type="PANTHER" id="PTHR11952:SF2">
    <property type="entry name" value="LD24639P"/>
    <property type="match status" value="1"/>
</dbReference>
<evidence type="ECO:0000313" key="4">
    <source>
        <dbReference type="EMBL" id="RJP67408.1"/>
    </source>
</evidence>
<keyword evidence="2" id="KW-0808">Transferase</keyword>
<reference evidence="4 5" key="1">
    <citation type="journal article" date="2017" name="ISME J.">
        <title>Energy and carbon metabolisms in a deep terrestrial subsurface fluid microbial community.</title>
        <authorList>
            <person name="Momper L."/>
            <person name="Jungbluth S.P."/>
            <person name="Lee M.D."/>
            <person name="Amend J.P."/>
        </authorList>
    </citation>
    <scope>NUCLEOTIDE SEQUENCE [LARGE SCALE GENOMIC DNA]</scope>
    <source>
        <strain evidence="4">SURF_17</strain>
    </source>
</reference>
<evidence type="ECO:0000313" key="5">
    <source>
        <dbReference type="Proteomes" id="UP000285961"/>
    </source>
</evidence>
<organism evidence="4 5">
    <name type="scientific">Candidatus Abyssobacteria bacterium SURF_17</name>
    <dbReference type="NCBI Taxonomy" id="2093361"/>
    <lineage>
        <taxon>Bacteria</taxon>
        <taxon>Pseudomonadati</taxon>
        <taxon>Candidatus Hydrogenedentota</taxon>
        <taxon>Candidatus Abyssobacteria</taxon>
    </lineage>
</organism>
<dbReference type="PANTHER" id="PTHR11952">
    <property type="entry name" value="UDP- GLUCOSE PYROPHOSPHORYLASE"/>
    <property type="match status" value="1"/>
</dbReference>
<dbReference type="AlphaFoldDB" id="A0A419ETX4"/>
<dbReference type="Proteomes" id="UP000285961">
    <property type="component" value="Unassembled WGS sequence"/>
</dbReference>
<comment type="similarity">
    <text evidence="1">Belongs to the UDPGP type 1 family.</text>
</comment>
<name>A0A419ETX4_9BACT</name>
<proteinExistence type="inferred from homology"/>
<dbReference type="CDD" id="cd04193">
    <property type="entry name" value="UDPGlcNAc_PPase"/>
    <property type="match status" value="1"/>
</dbReference>
<gene>
    <name evidence="4" type="ORF">C4532_14675</name>
</gene>
<dbReference type="Pfam" id="PF01704">
    <property type="entry name" value="UDPGP"/>
    <property type="match status" value="1"/>
</dbReference>
<dbReference type="SUPFAM" id="SSF53448">
    <property type="entry name" value="Nucleotide-diphospho-sugar transferases"/>
    <property type="match status" value="1"/>
</dbReference>
<protein>
    <submittedName>
        <fullName evidence="4">UDPGP type 1 family protein</fullName>
    </submittedName>
</protein>
<keyword evidence="3" id="KW-0548">Nucleotidyltransferase</keyword>
<dbReference type="GO" id="GO:0070569">
    <property type="term" value="F:uridylyltransferase activity"/>
    <property type="evidence" value="ECO:0007669"/>
    <property type="project" value="InterPro"/>
</dbReference>
<dbReference type="InterPro" id="IPR039741">
    <property type="entry name" value="UDP-sugar_pyrophosphorylase"/>
</dbReference>
<dbReference type="InterPro" id="IPR029044">
    <property type="entry name" value="Nucleotide-diphossugar_trans"/>
</dbReference>
<dbReference type="Gene3D" id="3.90.550.10">
    <property type="entry name" value="Spore Coat Polysaccharide Biosynthesis Protein SpsA, Chain A"/>
    <property type="match status" value="1"/>
</dbReference>
<accession>A0A419ETX4</accession>
<dbReference type="InterPro" id="IPR002618">
    <property type="entry name" value="UDPGP_fam"/>
</dbReference>
<evidence type="ECO:0000256" key="2">
    <source>
        <dbReference type="ARBA" id="ARBA00022679"/>
    </source>
</evidence>
<comment type="caution">
    <text evidence="4">The sequence shown here is derived from an EMBL/GenBank/DDBJ whole genome shotgun (WGS) entry which is preliminary data.</text>
</comment>
<evidence type="ECO:0000256" key="1">
    <source>
        <dbReference type="ARBA" id="ARBA00010401"/>
    </source>
</evidence>